<dbReference type="PROSITE" id="PS00018">
    <property type="entry name" value="EF_HAND_1"/>
    <property type="match status" value="1"/>
</dbReference>
<dbReference type="AlphaFoldDB" id="A0A9Q3H7P5"/>
<evidence type="ECO:0000313" key="3">
    <source>
        <dbReference type="Proteomes" id="UP000765509"/>
    </source>
</evidence>
<name>A0A9Q3H7P5_9BASI</name>
<feature type="compositionally biased region" description="Acidic residues" evidence="1">
    <location>
        <begin position="79"/>
        <end position="93"/>
    </location>
</feature>
<organism evidence="2 3">
    <name type="scientific">Austropuccinia psidii MF-1</name>
    <dbReference type="NCBI Taxonomy" id="1389203"/>
    <lineage>
        <taxon>Eukaryota</taxon>
        <taxon>Fungi</taxon>
        <taxon>Dikarya</taxon>
        <taxon>Basidiomycota</taxon>
        <taxon>Pucciniomycotina</taxon>
        <taxon>Pucciniomycetes</taxon>
        <taxon>Pucciniales</taxon>
        <taxon>Sphaerophragmiaceae</taxon>
        <taxon>Austropuccinia</taxon>
    </lineage>
</organism>
<proteinExistence type="predicted"/>
<sequence>MLMLDNEDNVQAFSAKQLQHVKLAKGASMLVQPKPHPNEKLSNKQFNKKYHEEVLTEYNIQESEESNSDRVGNEKDSIDLEEESAGEDGDSDGLLEPAEYSY</sequence>
<feature type="region of interest" description="Disordered" evidence="1">
    <location>
        <begin position="58"/>
        <end position="102"/>
    </location>
</feature>
<gene>
    <name evidence="2" type="ORF">O181_034022</name>
</gene>
<protein>
    <submittedName>
        <fullName evidence="2">Uncharacterized protein</fullName>
    </submittedName>
</protein>
<comment type="caution">
    <text evidence="2">The sequence shown here is derived from an EMBL/GenBank/DDBJ whole genome shotgun (WGS) entry which is preliminary data.</text>
</comment>
<evidence type="ECO:0000313" key="2">
    <source>
        <dbReference type="EMBL" id="MBW0494307.1"/>
    </source>
</evidence>
<reference evidence="2" key="1">
    <citation type="submission" date="2021-03" db="EMBL/GenBank/DDBJ databases">
        <title>Draft genome sequence of rust myrtle Austropuccinia psidii MF-1, a brazilian biotype.</title>
        <authorList>
            <person name="Quecine M.C."/>
            <person name="Pachon D.M.R."/>
            <person name="Bonatelli M.L."/>
            <person name="Correr F.H."/>
            <person name="Franceschini L.M."/>
            <person name="Leite T.F."/>
            <person name="Margarido G.R.A."/>
            <person name="Almeida C.A."/>
            <person name="Ferrarezi J.A."/>
            <person name="Labate C.A."/>
        </authorList>
    </citation>
    <scope>NUCLEOTIDE SEQUENCE</scope>
    <source>
        <strain evidence="2">MF-1</strain>
    </source>
</reference>
<dbReference type="Proteomes" id="UP000765509">
    <property type="component" value="Unassembled WGS sequence"/>
</dbReference>
<dbReference type="InterPro" id="IPR018247">
    <property type="entry name" value="EF_Hand_1_Ca_BS"/>
</dbReference>
<keyword evidence="3" id="KW-1185">Reference proteome</keyword>
<accession>A0A9Q3H7P5</accession>
<evidence type="ECO:0000256" key="1">
    <source>
        <dbReference type="SAM" id="MobiDB-lite"/>
    </source>
</evidence>
<dbReference type="EMBL" id="AVOT02012511">
    <property type="protein sequence ID" value="MBW0494307.1"/>
    <property type="molecule type" value="Genomic_DNA"/>
</dbReference>
<feature type="compositionally biased region" description="Basic and acidic residues" evidence="1">
    <location>
        <begin position="67"/>
        <end position="78"/>
    </location>
</feature>